<feature type="compositionally biased region" description="Polar residues" evidence="1">
    <location>
        <begin position="42"/>
        <end position="51"/>
    </location>
</feature>
<dbReference type="HOGENOM" id="CLU_2269750_0_0_1"/>
<organism evidence="2 3">
    <name type="scientific">Ciona savignyi</name>
    <name type="common">Pacific transparent sea squirt</name>
    <dbReference type="NCBI Taxonomy" id="51511"/>
    <lineage>
        <taxon>Eukaryota</taxon>
        <taxon>Metazoa</taxon>
        <taxon>Chordata</taxon>
        <taxon>Tunicata</taxon>
        <taxon>Ascidiacea</taxon>
        <taxon>Phlebobranchia</taxon>
        <taxon>Cionidae</taxon>
        <taxon>Ciona</taxon>
    </lineage>
</organism>
<evidence type="ECO:0000256" key="1">
    <source>
        <dbReference type="SAM" id="MobiDB-lite"/>
    </source>
</evidence>
<dbReference type="Ensembl" id="ENSCSAVT00000015636.1">
    <property type="protein sequence ID" value="ENSCSAVP00000015458.1"/>
    <property type="gene ID" value="ENSCSAVG00000009076.1"/>
</dbReference>
<name>H2ZCZ2_CIOSA</name>
<evidence type="ECO:0000313" key="2">
    <source>
        <dbReference type="Ensembl" id="ENSCSAVP00000015458.1"/>
    </source>
</evidence>
<proteinExistence type="predicted"/>
<evidence type="ECO:0000313" key="3">
    <source>
        <dbReference type="Proteomes" id="UP000007875"/>
    </source>
</evidence>
<reference evidence="3" key="1">
    <citation type="submission" date="2003-08" db="EMBL/GenBank/DDBJ databases">
        <authorList>
            <person name="Birren B."/>
            <person name="Nusbaum C."/>
            <person name="Abebe A."/>
            <person name="Abouelleil A."/>
            <person name="Adekoya E."/>
            <person name="Ait-zahra M."/>
            <person name="Allen N."/>
            <person name="Allen T."/>
            <person name="An P."/>
            <person name="Anderson M."/>
            <person name="Anderson S."/>
            <person name="Arachchi H."/>
            <person name="Armbruster J."/>
            <person name="Bachantsang P."/>
            <person name="Baldwin J."/>
            <person name="Barry A."/>
            <person name="Bayul T."/>
            <person name="Blitshsteyn B."/>
            <person name="Bloom T."/>
            <person name="Blye J."/>
            <person name="Boguslavskiy L."/>
            <person name="Borowsky M."/>
            <person name="Boukhgalter B."/>
            <person name="Brunache A."/>
            <person name="Butler J."/>
            <person name="Calixte N."/>
            <person name="Calvo S."/>
            <person name="Camarata J."/>
            <person name="Campo K."/>
            <person name="Chang J."/>
            <person name="Cheshatsang Y."/>
            <person name="Citroen M."/>
            <person name="Collymore A."/>
            <person name="Considine T."/>
            <person name="Cook A."/>
            <person name="Cooke P."/>
            <person name="Corum B."/>
            <person name="Cuomo C."/>
            <person name="David R."/>
            <person name="Dawoe T."/>
            <person name="Degray S."/>
            <person name="Dodge S."/>
            <person name="Dooley K."/>
            <person name="Dorje P."/>
            <person name="Dorjee K."/>
            <person name="Dorris L."/>
            <person name="Duffey N."/>
            <person name="Dupes A."/>
            <person name="Elkins T."/>
            <person name="Engels R."/>
            <person name="Erickson J."/>
            <person name="Farina A."/>
            <person name="Faro S."/>
            <person name="Ferreira P."/>
            <person name="Fischer H."/>
            <person name="Fitzgerald M."/>
            <person name="Foley K."/>
            <person name="Gage D."/>
            <person name="Galagan J."/>
            <person name="Gearin G."/>
            <person name="Gnerre S."/>
            <person name="Gnirke A."/>
            <person name="Goyette A."/>
            <person name="Graham J."/>
            <person name="Grandbois E."/>
            <person name="Gyaltsen K."/>
            <person name="Hafez N."/>
            <person name="Hagopian D."/>
            <person name="Hagos B."/>
            <person name="Hall J."/>
            <person name="Hatcher B."/>
            <person name="Heller A."/>
            <person name="Higgins H."/>
            <person name="Honan T."/>
            <person name="Horn A."/>
            <person name="Houde N."/>
            <person name="Hughes L."/>
            <person name="Hulme W."/>
            <person name="Husby E."/>
            <person name="Iliev I."/>
            <person name="Jaffe D."/>
            <person name="Jones C."/>
            <person name="Kamal M."/>
            <person name="Kamat A."/>
            <person name="Kamvysselis M."/>
            <person name="Karlsson E."/>
            <person name="Kells C."/>
            <person name="Kieu A."/>
            <person name="Kisner P."/>
            <person name="Kodira C."/>
            <person name="Kulbokas E."/>
            <person name="Labutti K."/>
            <person name="Lama D."/>
            <person name="Landers T."/>
            <person name="Leger J."/>
            <person name="Levine S."/>
            <person name="Lewis D."/>
            <person name="Lewis T."/>
            <person name="Lindblad-toh K."/>
            <person name="Liu X."/>
            <person name="Lokyitsang T."/>
            <person name="Lokyitsang Y."/>
            <person name="Lucien O."/>
            <person name="Lui A."/>
            <person name="Ma L.J."/>
            <person name="Mabbitt R."/>
            <person name="Macdonald J."/>
            <person name="Maclean C."/>
            <person name="Major J."/>
            <person name="Manning J."/>
            <person name="Marabella R."/>
            <person name="Maru K."/>
            <person name="Matthews C."/>
            <person name="Mauceli E."/>
            <person name="Mccarthy M."/>
            <person name="Mcdonough S."/>
            <person name="Mcghee T."/>
            <person name="Meldrim J."/>
            <person name="Meneus L."/>
            <person name="Mesirov J."/>
            <person name="Mihalev A."/>
            <person name="Mihova T."/>
            <person name="Mikkelsen T."/>
            <person name="Mlenga V."/>
            <person name="Moru K."/>
            <person name="Mozes J."/>
            <person name="Mulrain L."/>
            <person name="Munson G."/>
            <person name="Naylor J."/>
            <person name="Newes C."/>
            <person name="Nguyen C."/>
            <person name="Nguyen N."/>
            <person name="Nguyen T."/>
            <person name="Nicol R."/>
            <person name="Nielsen C."/>
            <person name="Nizzari M."/>
            <person name="Norbu C."/>
            <person name="Norbu N."/>
            <person name="O'donnell P."/>
            <person name="Okoawo O."/>
            <person name="O'leary S."/>
            <person name="Omotosho B."/>
            <person name="O'neill K."/>
            <person name="Osman S."/>
            <person name="Parker S."/>
            <person name="Perrin D."/>
            <person name="Phunkhang P."/>
            <person name="Piqani B."/>
            <person name="Purcell S."/>
            <person name="Rachupka T."/>
            <person name="Ramasamy U."/>
            <person name="Rameau R."/>
            <person name="Ray V."/>
            <person name="Raymond C."/>
            <person name="Retta R."/>
            <person name="Richardson S."/>
            <person name="Rise C."/>
            <person name="Rodriguez J."/>
            <person name="Rogers J."/>
            <person name="Rogov P."/>
            <person name="Rutman M."/>
            <person name="Schupbach R."/>
            <person name="Seaman C."/>
            <person name="Settipalli S."/>
            <person name="Sharpe T."/>
            <person name="Sheridan J."/>
            <person name="Sherpa N."/>
            <person name="Shi J."/>
            <person name="Smirnov S."/>
            <person name="Smith C."/>
            <person name="Sougnez C."/>
            <person name="Spencer B."/>
            <person name="Stalker J."/>
            <person name="Stange-thomann N."/>
            <person name="Stavropoulos S."/>
            <person name="Stetson K."/>
            <person name="Stone C."/>
            <person name="Stone S."/>
            <person name="Stubbs M."/>
            <person name="Talamas J."/>
            <person name="Tchuinga P."/>
            <person name="Tenzing P."/>
            <person name="Tesfaye S."/>
            <person name="Theodore J."/>
            <person name="Thoulutsang Y."/>
            <person name="Topham K."/>
            <person name="Towey S."/>
            <person name="Tsamla T."/>
            <person name="Tsomo N."/>
            <person name="Vallee D."/>
            <person name="Vassiliev H."/>
            <person name="Venkataraman V."/>
            <person name="Vinson J."/>
            <person name="Vo A."/>
            <person name="Wade C."/>
            <person name="Wang S."/>
            <person name="Wangchuk T."/>
            <person name="Wangdi T."/>
            <person name="Whittaker C."/>
            <person name="Wilkinson J."/>
            <person name="Wu Y."/>
            <person name="Wyman D."/>
            <person name="Yadav S."/>
            <person name="Yang S."/>
            <person name="Yang X."/>
            <person name="Yeager S."/>
            <person name="Yee E."/>
            <person name="Young G."/>
            <person name="Zainoun J."/>
            <person name="Zembeck L."/>
            <person name="Zimmer A."/>
            <person name="Zody M."/>
            <person name="Lander E."/>
        </authorList>
    </citation>
    <scope>NUCLEOTIDE SEQUENCE [LARGE SCALE GENOMIC DNA]</scope>
</reference>
<feature type="region of interest" description="Disordered" evidence="1">
    <location>
        <begin position="33"/>
        <end position="103"/>
    </location>
</feature>
<feature type="compositionally biased region" description="Low complexity" evidence="1">
    <location>
        <begin position="52"/>
        <end position="65"/>
    </location>
</feature>
<dbReference type="InParanoid" id="H2ZCZ2"/>
<accession>H2ZCZ2</accession>
<reference evidence="2" key="2">
    <citation type="submission" date="2025-08" db="UniProtKB">
        <authorList>
            <consortium name="Ensembl"/>
        </authorList>
    </citation>
    <scope>IDENTIFICATION</scope>
</reference>
<protein>
    <submittedName>
        <fullName evidence="2">Uncharacterized protein</fullName>
    </submittedName>
</protein>
<feature type="compositionally biased region" description="Polar residues" evidence="1">
    <location>
        <begin position="75"/>
        <end position="91"/>
    </location>
</feature>
<keyword evidence="3" id="KW-1185">Reference proteome</keyword>
<dbReference type="AlphaFoldDB" id="H2ZCZ2"/>
<sequence length="103" mass="11542">MMVHQHKPLPMQPVTAWPGYGGNVYFHPVQVDVKPIRDRSTNRSPGGNRSKSAAASSHYTMSSSSPDIFSMPRYNPNTRHVTSPSLASTRRPQSRFIDSEMKN</sequence>
<dbReference type="Proteomes" id="UP000007875">
    <property type="component" value="Unassembled WGS sequence"/>
</dbReference>
<reference evidence="2" key="3">
    <citation type="submission" date="2025-09" db="UniProtKB">
        <authorList>
            <consortium name="Ensembl"/>
        </authorList>
    </citation>
    <scope>IDENTIFICATION</scope>
</reference>